<protein>
    <submittedName>
        <fullName evidence="1">Uncharacterized protein</fullName>
    </submittedName>
</protein>
<dbReference type="EMBL" id="BSUK01000001">
    <property type="protein sequence ID" value="GMA23755.1"/>
    <property type="molecule type" value="Genomic_DNA"/>
</dbReference>
<dbReference type="Proteomes" id="UP001157091">
    <property type="component" value="Unassembled WGS sequence"/>
</dbReference>
<evidence type="ECO:0000313" key="2">
    <source>
        <dbReference type="Proteomes" id="UP001157091"/>
    </source>
</evidence>
<reference evidence="2" key="1">
    <citation type="journal article" date="2019" name="Int. J. Syst. Evol. Microbiol.">
        <title>The Global Catalogue of Microorganisms (GCM) 10K type strain sequencing project: providing services to taxonomists for standard genome sequencing and annotation.</title>
        <authorList>
            <consortium name="The Broad Institute Genomics Platform"/>
            <consortium name="The Broad Institute Genome Sequencing Center for Infectious Disease"/>
            <person name="Wu L."/>
            <person name="Ma J."/>
        </authorList>
    </citation>
    <scope>NUCLEOTIDE SEQUENCE [LARGE SCALE GENOMIC DNA]</scope>
    <source>
        <strain evidence="2">NBRC 106348</strain>
    </source>
</reference>
<gene>
    <name evidence="1" type="ORF">GCM10025864_15140</name>
</gene>
<comment type="caution">
    <text evidence="1">The sequence shown here is derived from an EMBL/GenBank/DDBJ whole genome shotgun (WGS) entry which is preliminary data.</text>
</comment>
<name>A0ABQ6HZ37_9MICO</name>
<dbReference type="RefSeq" id="WP_284292688.1">
    <property type="nucleotide sequence ID" value="NZ_BSUK01000001.1"/>
</dbReference>
<organism evidence="1 2">
    <name type="scientific">Luteimicrobium album</name>
    <dbReference type="NCBI Taxonomy" id="1054550"/>
    <lineage>
        <taxon>Bacteria</taxon>
        <taxon>Bacillati</taxon>
        <taxon>Actinomycetota</taxon>
        <taxon>Actinomycetes</taxon>
        <taxon>Micrococcales</taxon>
        <taxon>Luteimicrobium</taxon>
    </lineage>
</organism>
<evidence type="ECO:0000313" key="1">
    <source>
        <dbReference type="EMBL" id="GMA23755.1"/>
    </source>
</evidence>
<keyword evidence="2" id="KW-1185">Reference proteome</keyword>
<sequence length="70" mass="7776">MVIRPARSGRPSTHERVYKPDELVRFDARIPARIAQRLYEAAYQAGRPVTAVHADLLARALDDSDEGAMG</sequence>
<accession>A0ABQ6HZ37</accession>
<proteinExistence type="predicted"/>